<evidence type="ECO:0000256" key="3">
    <source>
        <dbReference type="ARBA" id="ARBA00022475"/>
    </source>
</evidence>
<dbReference type="InterPro" id="IPR051337">
    <property type="entry name" value="OPA_Antiporter"/>
</dbReference>
<comment type="subcellular location">
    <subcellularLocation>
        <location evidence="1">Cell membrane</location>
        <topology evidence="1">Multi-pass membrane protein</topology>
    </subcellularLocation>
</comment>
<dbReference type="GO" id="GO:0035435">
    <property type="term" value="P:phosphate ion transmembrane transport"/>
    <property type="evidence" value="ECO:0007669"/>
    <property type="project" value="TreeGrafter"/>
</dbReference>
<evidence type="ECO:0000256" key="5">
    <source>
        <dbReference type="ARBA" id="ARBA00022989"/>
    </source>
</evidence>
<sequence>MFRFLRPPSHKPLIAEEKIDSVYKQHRMKVFAGIFIGYAAYYLLRKNFALAIPELIKEGYSKGELGVAFSAIALSYGISKFVMGNVSDRSNAKYFLPLGLILSALTMSLMGIAGWATSSITIMYILLFLNGWFQGMGWPPCGRVMVHWFSLQERGTKMGIWNVAHNVGGGLIGPLAILGIAIFADWHSVFYFPAIIASVIALIALYLITDTPQSVGLPPVEVYKNDFPKTTTGNPEKELKSKEIFLKYVFPNKFLWYIAFANIFVYMIRYGVIDWAPTFLSEVKGFSTEESSWAYFAYEYAGIPGTLLCGYLSDKVFHGNRASVSIIYMVFVLAAILVYWLTPAGYFWIDNLALIAIGFLIYGPVMLIGVQALDMVPKKAAGTAAGLTGMLGYLGGALTANIAIGYLVDFFGWDGGFILLLSAGILAIVLTALTLKHERQLTERNSK</sequence>
<dbReference type="NCBIfam" id="TIGR00712">
    <property type="entry name" value="glpT"/>
    <property type="match status" value="1"/>
</dbReference>
<accession>A0A399D026</accession>
<evidence type="ECO:0000256" key="2">
    <source>
        <dbReference type="ARBA" id="ARBA00009598"/>
    </source>
</evidence>
<dbReference type="InterPro" id="IPR000849">
    <property type="entry name" value="Sugar_P_transporter"/>
</dbReference>
<dbReference type="InterPro" id="IPR021159">
    <property type="entry name" value="Sugar-P_transporter_CS"/>
</dbReference>
<evidence type="ECO:0000256" key="1">
    <source>
        <dbReference type="ARBA" id="ARBA00004651"/>
    </source>
</evidence>
<evidence type="ECO:0000256" key="4">
    <source>
        <dbReference type="ARBA" id="ARBA00022692"/>
    </source>
</evidence>
<evidence type="ECO:0000256" key="8">
    <source>
        <dbReference type="SAM" id="Phobius"/>
    </source>
</evidence>
<organism evidence="10 11">
    <name type="scientific">Mariniphaga sediminis</name>
    <dbReference type="NCBI Taxonomy" id="1628158"/>
    <lineage>
        <taxon>Bacteria</taxon>
        <taxon>Pseudomonadati</taxon>
        <taxon>Bacteroidota</taxon>
        <taxon>Bacteroidia</taxon>
        <taxon>Marinilabiliales</taxon>
        <taxon>Prolixibacteraceae</taxon>
        <taxon>Mariniphaga</taxon>
    </lineage>
</organism>
<gene>
    <name evidence="10" type="primary">glpT</name>
    <name evidence="10" type="ORF">D1164_16905</name>
</gene>
<name>A0A399D026_9BACT</name>
<dbReference type="FunFam" id="1.20.1250.20:FF:000007">
    <property type="entry name" value="Glycerol-3-phosphate transporter"/>
    <property type="match status" value="1"/>
</dbReference>
<feature type="transmembrane region" description="Helical" evidence="8">
    <location>
        <begin position="416"/>
        <end position="435"/>
    </location>
</feature>
<dbReference type="GO" id="GO:0005886">
    <property type="term" value="C:plasma membrane"/>
    <property type="evidence" value="ECO:0007669"/>
    <property type="project" value="UniProtKB-SubCell"/>
</dbReference>
<evidence type="ECO:0000259" key="9">
    <source>
        <dbReference type="PROSITE" id="PS50850"/>
    </source>
</evidence>
<proteinExistence type="inferred from homology"/>
<feature type="transmembrane region" description="Helical" evidence="8">
    <location>
        <begin position="65"/>
        <end position="83"/>
    </location>
</feature>
<dbReference type="CDD" id="cd17345">
    <property type="entry name" value="MFS_GlpT"/>
    <property type="match status" value="1"/>
</dbReference>
<dbReference type="GO" id="GO:0061513">
    <property type="term" value="F:glucose 6-phosphate:phosphate antiporter activity"/>
    <property type="evidence" value="ECO:0007669"/>
    <property type="project" value="TreeGrafter"/>
</dbReference>
<keyword evidence="6 8" id="KW-0472">Membrane</keyword>
<feature type="transmembrane region" description="Helical" evidence="8">
    <location>
        <begin position="163"/>
        <end position="184"/>
    </location>
</feature>
<reference evidence="10 11" key="1">
    <citation type="journal article" date="2015" name="Int. J. Syst. Evol. Microbiol.">
        <title>Mariniphaga sediminis sp. nov., isolated from coastal sediment.</title>
        <authorList>
            <person name="Wang F.Q."/>
            <person name="Shen Q.Y."/>
            <person name="Chen G.J."/>
            <person name="Du Z.J."/>
        </authorList>
    </citation>
    <scope>NUCLEOTIDE SEQUENCE [LARGE SCALE GENOMIC DNA]</scope>
    <source>
        <strain evidence="10 11">SY21</strain>
    </source>
</reference>
<dbReference type="InterPro" id="IPR020846">
    <property type="entry name" value="MFS_dom"/>
</dbReference>
<comment type="similarity">
    <text evidence="2">Belongs to the major facilitator superfamily. Organophosphate:Pi antiporter (OPA) (TC 2.A.1.4) family.</text>
</comment>
<feature type="transmembrane region" description="Helical" evidence="8">
    <location>
        <begin position="190"/>
        <end position="208"/>
    </location>
</feature>
<keyword evidence="3" id="KW-1003">Cell membrane</keyword>
<feature type="transmembrane region" description="Helical" evidence="8">
    <location>
        <begin position="28"/>
        <end position="45"/>
    </location>
</feature>
<comment type="caution">
    <text evidence="10">The sequence shown here is derived from an EMBL/GenBank/DDBJ whole genome shotgun (WGS) entry which is preliminary data.</text>
</comment>
<dbReference type="Pfam" id="PF07690">
    <property type="entry name" value="MFS_1"/>
    <property type="match status" value="1"/>
</dbReference>
<dbReference type="AlphaFoldDB" id="A0A399D026"/>
<dbReference type="OrthoDB" id="9766638at2"/>
<keyword evidence="4 8" id="KW-0812">Transmembrane</keyword>
<dbReference type="EMBL" id="QWET01000014">
    <property type="protein sequence ID" value="RIH64011.1"/>
    <property type="molecule type" value="Genomic_DNA"/>
</dbReference>
<feature type="transmembrane region" description="Helical" evidence="8">
    <location>
        <begin position="254"/>
        <end position="273"/>
    </location>
</feature>
<evidence type="ECO:0000313" key="10">
    <source>
        <dbReference type="EMBL" id="RIH64011.1"/>
    </source>
</evidence>
<dbReference type="PROSITE" id="PS50850">
    <property type="entry name" value="MFS"/>
    <property type="match status" value="1"/>
</dbReference>
<protein>
    <recommendedName>
        <fullName evidence="7">Glycerol-3-phosphate transporter</fullName>
    </recommendedName>
</protein>
<dbReference type="InterPro" id="IPR005267">
    <property type="entry name" value="G3P_transporter"/>
</dbReference>
<evidence type="ECO:0000256" key="6">
    <source>
        <dbReference type="ARBA" id="ARBA00023136"/>
    </source>
</evidence>
<evidence type="ECO:0000256" key="7">
    <source>
        <dbReference type="NCBIfam" id="TIGR00712"/>
    </source>
</evidence>
<keyword evidence="5 8" id="KW-1133">Transmembrane helix</keyword>
<dbReference type="InterPro" id="IPR011701">
    <property type="entry name" value="MFS"/>
</dbReference>
<keyword evidence="11" id="KW-1185">Reference proteome</keyword>
<dbReference type="GO" id="GO:0015169">
    <property type="term" value="F:glycerol-3-phosphate transmembrane transporter activity"/>
    <property type="evidence" value="ECO:0007669"/>
    <property type="project" value="UniProtKB-UniRule"/>
</dbReference>
<dbReference type="PANTHER" id="PTHR43826:SF6">
    <property type="entry name" value="GLYCEROL-3-PHOSPHATE TRANSPORTER"/>
    <property type="match status" value="1"/>
</dbReference>
<feature type="transmembrane region" description="Helical" evidence="8">
    <location>
        <begin position="293"/>
        <end position="312"/>
    </location>
</feature>
<dbReference type="InterPro" id="IPR036259">
    <property type="entry name" value="MFS_trans_sf"/>
</dbReference>
<feature type="transmembrane region" description="Helical" evidence="8">
    <location>
        <begin position="324"/>
        <end position="342"/>
    </location>
</feature>
<feature type="transmembrane region" description="Helical" evidence="8">
    <location>
        <begin position="122"/>
        <end position="142"/>
    </location>
</feature>
<dbReference type="PROSITE" id="PS00942">
    <property type="entry name" value="GLPT"/>
    <property type="match status" value="1"/>
</dbReference>
<evidence type="ECO:0000313" key="11">
    <source>
        <dbReference type="Proteomes" id="UP000266441"/>
    </source>
</evidence>
<dbReference type="Gene3D" id="1.20.1250.20">
    <property type="entry name" value="MFS general substrate transporter like domains"/>
    <property type="match status" value="2"/>
</dbReference>
<dbReference type="PIRSF" id="PIRSF002808">
    <property type="entry name" value="Hexose_phosphate_transp"/>
    <property type="match status" value="1"/>
</dbReference>
<feature type="transmembrane region" description="Helical" evidence="8">
    <location>
        <begin position="95"/>
        <end position="116"/>
    </location>
</feature>
<feature type="domain" description="Major facilitator superfamily (MFS) profile" evidence="9">
    <location>
        <begin position="26"/>
        <end position="439"/>
    </location>
</feature>
<dbReference type="PANTHER" id="PTHR43826">
    <property type="entry name" value="GLUCOSE-6-PHOSPHATE EXCHANGER SLC37A4"/>
    <property type="match status" value="1"/>
</dbReference>
<dbReference type="Proteomes" id="UP000266441">
    <property type="component" value="Unassembled WGS sequence"/>
</dbReference>
<dbReference type="NCBIfam" id="TIGR00881">
    <property type="entry name" value="2A0104"/>
    <property type="match status" value="1"/>
</dbReference>
<feature type="transmembrane region" description="Helical" evidence="8">
    <location>
        <begin position="348"/>
        <end position="370"/>
    </location>
</feature>
<dbReference type="RefSeq" id="WP_119351073.1">
    <property type="nucleotide sequence ID" value="NZ_QWET01000014.1"/>
</dbReference>
<feature type="transmembrane region" description="Helical" evidence="8">
    <location>
        <begin position="382"/>
        <end position="404"/>
    </location>
</feature>
<dbReference type="SUPFAM" id="SSF103473">
    <property type="entry name" value="MFS general substrate transporter"/>
    <property type="match status" value="1"/>
</dbReference>